<evidence type="ECO:0000256" key="1">
    <source>
        <dbReference type="ARBA" id="ARBA00001947"/>
    </source>
</evidence>
<keyword evidence="4 12" id="KW-0812">Transmembrane</keyword>
<evidence type="ECO:0000256" key="4">
    <source>
        <dbReference type="ARBA" id="ARBA00022692"/>
    </source>
</evidence>
<evidence type="ECO:0000256" key="8">
    <source>
        <dbReference type="ARBA" id="ARBA00022989"/>
    </source>
</evidence>
<feature type="transmembrane region" description="Helical" evidence="12">
    <location>
        <begin position="224"/>
        <end position="243"/>
    </location>
</feature>
<dbReference type="Pfam" id="PF01435">
    <property type="entry name" value="Peptidase_M48"/>
    <property type="match status" value="1"/>
</dbReference>
<dbReference type="Proteomes" id="UP000612899">
    <property type="component" value="Unassembled WGS sequence"/>
</dbReference>
<evidence type="ECO:0000256" key="6">
    <source>
        <dbReference type="ARBA" id="ARBA00022801"/>
    </source>
</evidence>
<keyword evidence="9" id="KW-0482">Metalloprotease</keyword>
<name>A0A8J3VJ17_9ACTN</name>
<dbReference type="InterPro" id="IPR050083">
    <property type="entry name" value="HtpX_protease"/>
</dbReference>
<dbReference type="PANTHER" id="PTHR43221">
    <property type="entry name" value="PROTEASE HTPX"/>
    <property type="match status" value="1"/>
</dbReference>
<feature type="compositionally biased region" description="Low complexity" evidence="11">
    <location>
        <begin position="355"/>
        <end position="391"/>
    </location>
</feature>
<keyword evidence="5" id="KW-0479">Metal-binding</keyword>
<evidence type="ECO:0000313" key="15">
    <source>
        <dbReference type="Proteomes" id="UP000612899"/>
    </source>
</evidence>
<reference evidence="14" key="1">
    <citation type="submission" date="2021-01" db="EMBL/GenBank/DDBJ databases">
        <title>Whole genome shotgun sequence of Rhizocola hellebori NBRC 109834.</title>
        <authorList>
            <person name="Komaki H."/>
            <person name="Tamura T."/>
        </authorList>
    </citation>
    <scope>NUCLEOTIDE SEQUENCE</scope>
    <source>
        <strain evidence="14">NBRC 109834</strain>
    </source>
</reference>
<accession>A0A8J3VJ17</accession>
<feature type="transmembrane region" description="Helical" evidence="12">
    <location>
        <begin position="186"/>
        <end position="204"/>
    </location>
</feature>
<evidence type="ECO:0000256" key="10">
    <source>
        <dbReference type="ARBA" id="ARBA00023136"/>
    </source>
</evidence>
<proteinExistence type="predicted"/>
<dbReference type="GO" id="GO:0004222">
    <property type="term" value="F:metalloendopeptidase activity"/>
    <property type="evidence" value="ECO:0007669"/>
    <property type="project" value="InterPro"/>
</dbReference>
<comment type="caution">
    <text evidence="14">The sequence shown here is derived from an EMBL/GenBank/DDBJ whole genome shotgun (WGS) entry which is preliminary data.</text>
</comment>
<evidence type="ECO:0000256" key="9">
    <source>
        <dbReference type="ARBA" id="ARBA00023049"/>
    </source>
</evidence>
<evidence type="ECO:0000256" key="11">
    <source>
        <dbReference type="SAM" id="MobiDB-lite"/>
    </source>
</evidence>
<dbReference type="GO" id="GO:0006508">
    <property type="term" value="P:proteolysis"/>
    <property type="evidence" value="ECO:0007669"/>
    <property type="project" value="UniProtKB-KW"/>
</dbReference>
<keyword evidence="3" id="KW-0645">Protease</keyword>
<dbReference type="RefSeq" id="WP_203911410.1">
    <property type="nucleotide sequence ID" value="NZ_BONY01000038.1"/>
</dbReference>
<evidence type="ECO:0000256" key="3">
    <source>
        <dbReference type="ARBA" id="ARBA00022670"/>
    </source>
</evidence>
<sequence>MTTNFFERQRNLRRMSFRLVLLFALAVLVIVIVVNAVVLFAFGALSRGQDASRIAGIVIVTSLGTIGAIGLATLYRMATLRGGGGRVARELGGDRVPDDTTDPQLRRLRNVVEEIAIASGVPVPEIYVLQHESAINAFAAGWSTSDAAVAVTRGALDSLNRDELQGVIAHEFSHVVNGDMRLNIRLIGLLFGILFLAVAGETILRAGAFTRSRDERSGGNPLPLVGIALIVAGYAGVLIGRIIKASVSRKREYLADASAVQYTRQPMGIAGALKKIAGLPTGSGLNSPKTEEVAHMLFGTGSKKRQSLFATHPPLADRIKALDPTFDPAQLAQLSQQWAQSPPNGLREDAALGLTPPTAQPRTTPQPSAAQPSAAQPSAAQPSAAQASTAQASAAQASTAQASAAQASAAQAAAGAAPTSGTAAAQSGRVGAGEAVVARVAAPDEASFHRATSLLQRLPDELLARARSVDQVVPLVLGLLVSADAGVSARQRADLTALVGPGLTDAAFAEAARLAGLDPLLRLPLAEIAFPALRYRSWPHQQAVLQAVQALVVADGRISTFEYCFSALLHSELYQAMHPPPHWHSASRTLARSREEVVTLLSVLADSEPAFRAGLAVALADEQKQRVYERRPAVALEPVWHVLRELRPRDKEQLIRAAVTVIDHDQAMTVDEMELLRTICGLLHCPLPPLASAVAGGHNP</sequence>
<dbReference type="AlphaFoldDB" id="A0A8J3VJ17"/>
<keyword evidence="6" id="KW-0378">Hydrolase</keyword>
<evidence type="ECO:0000256" key="12">
    <source>
        <dbReference type="SAM" id="Phobius"/>
    </source>
</evidence>
<dbReference type="Gene3D" id="3.30.2010.10">
    <property type="entry name" value="Metalloproteases ('zincins'), catalytic domain"/>
    <property type="match status" value="1"/>
</dbReference>
<feature type="transmembrane region" description="Helical" evidence="12">
    <location>
        <begin position="20"/>
        <end position="42"/>
    </location>
</feature>
<dbReference type="InterPro" id="IPR001915">
    <property type="entry name" value="Peptidase_M48"/>
</dbReference>
<evidence type="ECO:0000256" key="5">
    <source>
        <dbReference type="ARBA" id="ARBA00022723"/>
    </source>
</evidence>
<evidence type="ECO:0000259" key="13">
    <source>
        <dbReference type="Pfam" id="PF01435"/>
    </source>
</evidence>
<feature type="region of interest" description="Disordered" evidence="11">
    <location>
        <begin position="334"/>
        <end position="391"/>
    </location>
</feature>
<dbReference type="EMBL" id="BONY01000038">
    <property type="protein sequence ID" value="GIH07631.1"/>
    <property type="molecule type" value="Genomic_DNA"/>
</dbReference>
<keyword evidence="10 12" id="KW-0472">Membrane</keyword>
<feature type="compositionally biased region" description="Low complexity" evidence="11">
    <location>
        <begin position="334"/>
        <end position="343"/>
    </location>
</feature>
<evidence type="ECO:0000313" key="14">
    <source>
        <dbReference type="EMBL" id="GIH07631.1"/>
    </source>
</evidence>
<protein>
    <recommendedName>
        <fullName evidence="13">Peptidase M48 domain-containing protein</fullName>
    </recommendedName>
</protein>
<organism evidence="14 15">
    <name type="scientific">Rhizocola hellebori</name>
    <dbReference type="NCBI Taxonomy" id="1392758"/>
    <lineage>
        <taxon>Bacteria</taxon>
        <taxon>Bacillati</taxon>
        <taxon>Actinomycetota</taxon>
        <taxon>Actinomycetes</taxon>
        <taxon>Micromonosporales</taxon>
        <taxon>Micromonosporaceae</taxon>
        <taxon>Rhizocola</taxon>
    </lineage>
</organism>
<dbReference type="CDD" id="cd07340">
    <property type="entry name" value="M48B_Htpx_like"/>
    <property type="match status" value="1"/>
</dbReference>
<evidence type="ECO:0000256" key="7">
    <source>
        <dbReference type="ARBA" id="ARBA00022833"/>
    </source>
</evidence>
<feature type="domain" description="Peptidase M48" evidence="13">
    <location>
        <begin position="106"/>
        <end position="323"/>
    </location>
</feature>
<evidence type="ECO:0000256" key="2">
    <source>
        <dbReference type="ARBA" id="ARBA00022475"/>
    </source>
</evidence>
<keyword evidence="15" id="KW-1185">Reference proteome</keyword>
<feature type="transmembrane region" description="Helical" evidence="12">
    <location>
        <begin position="54"/>
        <end position="75"/>
    </location>
</feature>
<keyword evidence="8 12" id="KW-1133">Transmembrane helix</keyword>
<gene>
    <name evidence="14" type="ORF">Rhe02_56980</name>
</gene>
<dbReference type="GO" id="GO:0046872">
    <property type="term" value="F:metal ion binding"/>
    <property type="evidence" value="ECO:0007669"/>
    <property type="project" value="UniProtKB-KW"/>
</dbReference>
<keyword evidence="7" id="KW-0862">Zinc</keyword>
<dbReference type="PANTHER" id="PTHR43221:SF2">
    <property type="entry name" value="PROTEASE HTPX HOMOLOG"/>
    <property type="match status" value="1"/>
</dbReference>
<keyword evidence="2" id="KW-1003">Cell membrane</keyword>
<comment type="cofactor">
    <cofactor evidence="1">
        <name>Zn(2+)</name>
        <dbReference type="ChEBI" id="CHEBI:29105"/>
    </cofactor>
</comment>